<evidence type="ECO:0000259" key="15">
    <source>
        <dbReference type="Pfam" id="PF02225"/>
    </source>
</evidence>
<evidence type="ECO:0000256" key="11">
    <source>
        <dbReference type="ARBA" id="ARBA00023145"/>
    </source>
</evidence>
<dbReference type="NCBIfam" id="TIGR01451">
    <property type="entry name" value="B_ant_repeat"/>
    <property type="match status" value="1"/>
</dbReference>
<dbReference type="Gene3D" id="2.60.40.740">
    <property type="match status" value="1"/>
</dbReference>
<dbReference type="InterPro" id="IPR001434">
    <property type="entry name" value="OmcB-like_DUF11"/>
</dbReference>
<dbReference type="InterPro" id="IPR046450">
    <property type="entry name" value="PA_dom_sf"/>
</dbReference>
<gene>
    <name evidence="18" type="ORF">H9S92_19675</name>
</gene>
<feature type="signal peptide" evidence="13">
    <location>
        <begin position="1"/>
        <end position="21"/>
    </location>
</feature>
<evidence type="ECO:0000256" key="12">
    <source>
        <dbReference type="SAM" id="MobiDB-lite"/>
    </source>
</evidence>
<comment type="cofactor">
    <cofactor evidence="1">
        <name>Zn(2+)</name>
        <dbReference type="ChEBI" id="CHEBI:29105"/>
    </cofactor>
</comment>
<feature type="chain" id="PRO_5037356262" evidence="13">
    <location>
        <begin position="22"/>
        <end position="1171"/>
    </location>
</feature>
<dbReference type="InterPro" id="IPR011096">
    <property type="entry name" value="FTP_domain"/>
</dbReference>
<dbReference type="Pfam" id="PF20773">
    <property type="entry name" value="InhA-like_MAM"/>
    <property type="match status" value="1"/>
</dbReference>
<feature type="region of interest" description="Disordered" evidence="12">
    <location>
        <begin position="369"/>
        <end position="397"/>
    </location>
</feature>
<proteinExistence type="inferred from homology"/>
<evidence type="ECO:0000256" key="4">
    <source>
        <dbReference type="ARBA" id="ARBA00022525"/>
    </source>
</evidence>
<evidence type="ECO:0000256" key="8">
    <source>
        <dbReference type="ARBA" id="ARBA00022801"/>
    </source>
</evidence>
<evidence type="ECO:0000259" key="14">
    <source>
        <dbReference type="Pfam" id="PF01345"/>
    </source>
</evidence>
<dbReference type="SUPFAM" id="SSF52025">
    <property type="entry name" value="PA domain"/>
    <property type="match status" value="1"/>
</dbReference>
<evidence type="ECO:0000256" key="7">
    <source>
        <dbReference type="ARBA" id="ARBA00022729"/>
    </source>
</evidence>
<evidence type="ECO:0000256" key="1">
    <source>
        <dbReference type="ARBA" id="ARBA00001947"/>
    </source>
</evidence>
<protein>
    <submittedName>
        <fullName evidence="18">M36 family metallopeptidase</fullName>
    </submittedName>
</protein>
<dbReference type="EMBL" id="JACSIT010000152">
    <property type="protein sequence ID" value="MBC6996401.1"/>
    <property type="molecule type" value="Genomic_DNA"/>
</dbReference>
<accession>A0A923TAD0</accession>
<feature type="domain" description="DUF11" evidence="14">
    <location>
        <begin position="782"/>
        <end position="867"/>
    </location>
</feature>
<keyword evidence="4" id="KW-0964">Secreted</keyword>
<comment type="caution">
    <text evidence="18">The sequence shown here is derived from an EMBL/GenBank/DDBJ whole genome shotgun (WGS) entry which is preliminary data.</text>
</comment>
<dbReference type="InterPro" id="IPR050371">
    <property type="entry name" value="Fungal_virulence_M36"/>
</dbReference>
<dbReference type="GO" id="GO:0008270">
    <property type="term" value="F:zinc ion binding"/>
    <property type="evidence" value="ECO:0007669"/>
    <property type="project" value="InterPro"/>
</dbReference>
<evidence type="ECO:0000313" key="19">
    <source>
        <dbReference type="Proteomes" id="UP000650081"/>
    </source>
</evidence>
<keyword evidence="19" id="KW-1185">Reference proteome</keyword>
<dbReference type="InterPro" id="IPR027268">
    <property type="entry name" value="Peptidase_M4/M1_CTD_sf"/>
</dbReference>
<keyword evidence="8" id="KW-0378">Hydrolase</keyword>
<reference evidence="18" key="1">
    <citation type="submission" date="2020-08" db="EMBL/GenBank/DDBJ databases">
        <title>Lewinella bacteria from marine environments.</title>
        <authorList>
            <person name="Zhong Y."/>
        </authorList>
    </citation>
    <scope>NUCLEOTIDE SEQUENCE</scope>
    <source>
        <strain evidence="18">KCTC 42187</strain>
    </source>
</reference>
<keyword evidence="9" id="KW-0862">Zinc</keyword>
<dbReference type="GO" id="GO:0006508">
    <property type="term" value="P:proteolysis"/>
    <property type="evidence" value="ECO:0007669"/>
    <property type="project" value="UniProtKB-KW"/>
</dbReference>
<name>A0A923TAD0_9BACT</name>
<dbReference type="Pfam" id="PF02225">
    <property type="entry name" value="PA"/>
    <property type="match status" value="1"/>
</dbReference>
<comment type="subcellular location">
    <subcellularLocation>
        <location evidence="2">Secreted</location>
    </subcellularLocation>
</comment>
<dbReference type="PANTHER" id="PTHR33478">
    <property type="entry name" value="EXTRACELLULAR METALLOPROTEINASE MEP"/>
    <property type="match status" value="1"/>
</dbReference>
<dbReference type="Pfam" id="PF01345">
    <property type="entry name" value="DUF11"/>
    <property type="match status" value="1"/>
</dbReference>
<evidence type="ECO:0000256" key="13">
    <source>
        <dbReference type="SAM" id="SignalP"/>
    </source>
</evidence>
<evidence type="ECO:0000256" key="9">
    <source>
        <dbReference type="ARBA" id="ARBA00022833"/>
    </source>
</evidence>
<evidence type="ECO:0000256" key="5">
    <source>
        <dbReference type="ARBA" id="ARBA00022670"/>
    </source>
</evidence>
<dbReference type="Pfam" id="PF18962">
    <property type="entry name" value="Por_Secre_tail"/>
    <property type="match status" value="1"/>
</dbReference>
<keyword evidence="6" id="KW-0479">Metal-binding</keyword>
<organism evidence="18 19">
    <name type="scientific">Neolewinella lacunae</name>
    <dbReference type="NCBI Taxonomy" id="1517758"/>
    <lineage>
        <taxon>Bacteria</taxon>
        <taxon>Pseudomonadati</taxon>
        <taxon>Bacteroidota</taxon>
        <taxon>Saprospiria</taxon>
        <taxon>Saprospirales</taxon>
        <taxon>Lewinellaceae</taxon>
        <taxon>Neolewinella</taxon>
    </lineage>
</organism>
<dbReference type="GO" id="GO:0005615">
    <property type="term" value="C:extracellular space"/>
    <property type="evidence" value="ECO:0007669"/>
    <property type="project" value="InterPro"/>
</dbReference>
<dbReference type="Gene3D" id="3.50.30.30">
    <property type="match status" value="1"/>
</dbReference>
<keyword evidence="10" id="KW-0482">Metalloprotease</keyword>
<dbReference type="AlphaFoldDB" id="A0A923TAD0"/>
<keyword evidence="5" id="KW-0645">Protease</keyword>
<feature type="domain" description="FTP" evidence="16">
    <location>
        <begin position="47"/>
        <end position="85"/>
    </location>
</feature>
<dbReference type="Gene3D" id="1.10.390.10">
    <property type="entry name" value="Neutral Protease Domain 2"/>
    <property type="match status" value="1"/>
</dbReference>
<sequence length="1171" mass="125897">MLRRLPFFVLLCLAGFVPLLAQDGTRLATDYLRAKYQDHQLTAADVADLAITDDYVSGGVRHVYVEQRHQGLPVFNAQAALHFRGDRLVHSSVAFVPDIAALQLPSAPAFSAQNAVGEALRSVVAGFATAQPAGQEGEEYLFRAPSVSPEPIKARLVYLPGKGGSASLAWRILIDQHARHSDYWLVLIDATTGALMDADNLVLKCNFGSRPHTHNFSNACAEVTPQLPVHEQMLASLAADGARYNVFPFGVESPLHGPRRMEVNPADSTASPFGWHDINGLPGHEFTITRGNNVYAYPDRDANEDTPDPGVFADGGDSLVFDFFYADEQDPDTLLNAALTQVFYTTNKVHDWLYHAGFDEASGNFQRNNYKGDGEDRDPVLAEAQDGSGTNNANFFTPPDGSSGVMQMFLWESGNSSVMQVTTPASVAGPYQTGTAAFGRVIGSVPVTGQVVIVRDGTSMPTLGCETLLNPESIAGKIALIDRMECFFEVKVANAQAAGAIGAIICNFENAVINMADSEEELNVTIPSVMISSSACAPLRAAVAAGDSVSVTFQSVAPPAIDGDFDSGIVAHEIGHGVSNRLVGGPANTSCLRNEEQMGEGWSDFFALASSPLALTPTPNGTEARGIGNYATRRGIAGAGIRRKPYSTDMTVNNFTYDAIITSGVPHPLGEVWATTLWDMYWAMVDQYGFDEDLINGTGGNNLAVELVVEGLKYTACNPGLLDGRDGILEADLIVNDGANQCLIWEVFARRGMGFSATRGDSDDRTDNREAFDISPYCSGGVQLTKTVDEATVNAGEGVTFTLRATSYREELTTNVRITDIIPAGLTVDPASIRGVDEFSIDGNQITFVIGDLEFEDDETVLYSASTDPDAASEELFFDGAEDGDDNWELADLVGNVLWERNDTTPYAGDLSWYVRNPSSQQDQVLRIFEPLTVTGTKPGLRFFTQYDTEAGWDGGIVEVSTNGTTWEKVDSKFFRGGYRGEIDENGSAALLGINSYWGQSGGYQEQIVDLGEYLGEDIFFRFRFVADTEVGARGWWVDNIQLIDIVNYDSEATLTSDQGDAFTASVGNLGVLIEATEETATNDPLLGETAVSVFPNPAAEYVNVRISAERAGAASVQLISVDGRVVHTEQLRLVSGGGQTTINTAALPAGIYLVQVTGASRVSTTKLTVH</sequence>
<evidence type="ECO:0000256" key="2">
    <source>
        <dbReference type="ARBA" id="ARBA00004613"/>
    </source>
</evidence>
<dbReference type="Gene3D" id="3.10.170.10">
    <property type="match status" value="1"/>
</dbReference>
<evidence type="ECO:0000259" key="16">
    <source>
        <dbReference type="Pfam" id="PF07504"/>
    </source>
</evidence>
<feature type="compositionally biased region" description="Basic and acidic residues" evidence="12">
    <location>
        <begin position="370"/>
        <end position="380"/>
    </location>
</feature>
<dbReference type="GO" id="GO:0004222">
    <property type="term" value="F:metalloendopeptidase activity"/>
    <property type="evidence" value="ECO:0007669"/>
    <property type="project" value="InterPro"/>
</dbReference>
<keyword evidence="11" id="KW-0865">Zymogen</keyword>
<dbReference type="CDD" id="cd09596">
    <property type="entry name" value="M36"/>
    <property type="match status" value="1"/>
</dbReference>
<dbReference type="InterPro" id="IPR003137">
    <property type="entry name" value="PA_domain"/>
</dbReference>
<dbReference type="InterPro" id="IPR001842">
    <property type="entry name" value="Peptidase_M36"/>
</dbReference>
<evidence type="ECO:0000259" key="17">
    <source>
        <dbReference type="Pfam" id="PF18962"/>
    </source>
</evidence>
<dbReference type="Pfam" id="PF02128">
    <property type="entry name" value="Peptidase_M36"/>
    <property type="match status" value="1"/>
</dbReference>
<feature type="domain" description="Secretion system C-terminal sorting" evidence="17">
    <location>
        <begin position="1094"/>
        <end position="1170"/>
    </location>
</feature>
<comment type="similarity">
    <text evidence="3">Belongs to the peptidase M36 family.</text>
</comment>
<dbReference type="Proteomes" id="UP000650081">
    <property type="component" value="Unassembled WGS sequence"/>
</dbReference>
<keyword evidence="7 13" id="KW-0732">Signal</keyword>
<evidence type="ECO:0000313" key="18">
    <source>
        <dbReference type="EMBL" id="MBC6996401.1"/>
    </source>
</evidence>
<dbReference type="NCBIfam" id="TIGR04183">
    <property type="entry name" value="Por_Secre_tail"/>
    <property type="match status" value="1"/>
</dbReference>
<dbReference type="RefSeq" id="WP_187468408.1">
    <property type="nucleotide sequence ID" value="NZ_JACSIT010000152.1"/>
</dbReference>
<dbReference type="SUPFAM" id="SSF55486">
    <property type="entry name" value="Metalloproteases ('zincins'), catalytic domain"/>
    <property type="match status" value="1"/>
</dbReference>
<dbReference type="InterPro" id="IPR026444">
    <property type="entry name" value="Secre_tail"/>
</dbReference>
<evidence type="ECO:0000256" key="3">
    <source>
        <dbReference type="ARBA" id="ARBA00006006"/>
    </source>
</evidence>
<dbReference type="PANTHER" id="PTHR33478:SF1">
    <property type="entry name" value="EXTRACELLULAR METALLOPROTEINASE MEP"/>
    <property type="match status" value="1"/>
</dbReference>
<dbReference type="InterPro" id="IPR047589">
    <property type="entry name" value="DUF11_rpt"/>
</dbReference>
<evidence type="ECO:0000256" key="10">
    <source>
        <dbReference type="ARBA" id="ARBA00023049"/>
    </source>
</evidence>
<dbReference type="Pfam" id="PF07504">
    <property type="entry name" value="FTP"/>
    <property type="match status" value="1"/>
</dbReference>
<evidence type="ECO:0000256" key="6">
    <source>
        <dbReference type="ARBA" id="ARBA00022723"/>
    </source>
</evidence>
<feature type="domain" description="PA" evidence="15">
    <location>
        <begin position="447"/>
        <end position="535"/>
    </location>
</feature>